<comment type="caution">
    <text evidence="1">The sequence shown here is derived from an EMBL/GenBank/DDBJ whole genome shotgun (WGS) entry which is preliminary data.</text>
</comment>
<evidence type="ECO:0000313" key="2">
    <source>
        <dbReference type="Proteomes" id="UP000185728"/>
    </source>
</evidence>
<dbReference type="EMBL" id="FTOB01000002">
    <property type="protein sequence ID" value="SIS55479.1"/>
    <property type="molecule type" value="Genomic_DNA"/>
</dbReference>
<gene>
    <name evidence="1" type="ORF">SAMN05421766_102706</name>
</gene>
<reference evidence="1 2" key="1">
    <citation type="submission" date="2017-01" db="EMBL/GenBank/DDBJ databases">
        <authorList>
            <person name="Varghese N."/>
            <person name="Submissions S."/>
        </authorList>
    </citation>
    <scope>NUCLEOTIDE SEQUENCE [LARGE SCALE GENOMIC DNA]</scope>
    <source>
        <strain evidence="1 2">DSM 2061</strain>
    </source>
</reference>
<evidence type="ECO:0000313" key="1">
    <source>
        <dbReference type="EMBL" id="SIS55479.1"/>
    </source>
</evidence>
<accession>A0ABY1KTU0</accession>
<dbReference type="Proteomes" id="UP000185728">
    <property type="component" value="Unassembled WGS sequence"/>
</dbReference>
<organism evidence="1 2">
    <name type="scientific">Zobellia uliginosa</name>
    <dbReference type="NCBI Taxonomy" id="143224"/>
    <lineage>
        <taxon>Bacteria</taxon>
        <taxon>Pseudomonadati</taxon>
        <taxon>Bacteroidota</taxon>
        <taxon>Flavobacteriia</taxon>
        <taxon>Flavobacteriales</taxon>
        <taxon>Flavobacteriaceae</taxon>
        <taxon>Zobellia</taxon>
    </lineage>
</organism>
<name>A0ABY1KTU0_9FLAO</name>
<keyword evidence="2" id="KW-1185">Reference proteome</keyword>
<sequence>MSKPNEEGSINLGQWPNDIYTEHNFYNFMTGQISFFFYNKKPFLIQNTEKEQLLH</sequence>
<proteinExistence type="predicted"/>
<protein>
    <submittedName>
        <fullName evidence="1">Uncharacterized protein</fullName>
    </submittedName>
</protein>